<evidence type="ECO:0000256" key="3">
    <source>
        <dbReference type="SAM" id="SignalP"/>
    </source>
</evidence>
<evidence type="ECO:0000313" key="4">
    <source>
        <dbReference type="EMBL" id="EAS06225.2"/>
    </source>
</evidence>
<dbReference type="STRING" id="312017.I7MJF4"/>
<proteinExistence type="predicted"/>
<feature type="signal peptide" evidence="3">
    <location>
        <begin position="1"/>
        <end position="25"/>
    </location>
</feature>
<accession>I7MJF4</accession>
<dbReference type="OrthoDB" id="10689953at2759"/>
<keyword evidence="2" id="KW-1133">Transmembrane helix</keyword>
<keyword evidence="2" id="KW-0472">Membrane</keyword>
<name>I7MJF4_TETTS</name>
<dbReference type="eggNOG" id="ENOG502QR8W">
    <property type="taxonomic scope" value="Eukaryota"/>
</dbReference>
<evidence type="ECO:0000313" key="5">
    <source>
        <dbReference type="Proteomes" id="UP000009168"/>
    </source>
</evidence>
<dbReference type="InParanoid" id="I7MJF4"/>
<feature type="chain" id="PRO_5003712280" evidence="3">
    <location>
        <begin position="26"/>
        <end position="429"/>
    </location>
</feature>
<feature type="compositionally biased region" description="Polar residues" evidence="1">
    <location>
        <begin position="344"/>
        <end position="371"/>
    </location>
</feature>
<dbReference type="GeneID" id="7830609"/>
<reference evidence="5" key="1">
    <citation type="journal article" date="2006" name="PLoS Biol.">
        <title>Macronuclear genome sequence of the ciliate Tetrahymena thermophila, a model eukaryote.</title>
        <authorList>
            <person name="Eisen J.A."/>
            <person name="Coyne R.S."/>
            <person name="Wu M."/>
            <person name="Wu D."/>
            <person name="Thiagarajan M."/>
            <person name="Wortman J.R."/>
            <person name="Badger J.H."/>
            <person name="Ren Q."/>
            <person name="Amedeo P."/>
            <person name="Jones K.M."/>
            <person name="Tallon L.J."/>
            <person name="Delcher A.L."/>
            <person name="Salzberg S.L."/>
            <person name="Silva J.C."/>
            <person name="Haas B.J."/>
            <person name="Majoros W.H."/>
            <person name="Farzad M."/>
            <person name="Carlton J.M."/>
            <person name="Smith R.K. Jr."/>
            <person name="Garg J."/>
            <person name="Pearlman R.E."/>
            <person name="Karrer K.M."/>
            <person name="Sun L."/>
            <person name="Manning G."/>
            <person name="Elde N.C."/>
            <person name="Turkewitz A.P."/>
            <person name="Asai D.J."/>
            <person name="Wilkes D.E."/>
            <person name="Wang Y."/>
            <person name="Cai H."/>
            <person name="Collins K."/>
            <person name="Stewart B.A."/>
            <person name="Lee S.R."/>
            <person name="Wilamowska K."/>
            <person name="Weinberg Z."/>
            <person name="Ruzzo W.L."/>
            <person name="Wloga D."/>
            <person name="Gaertig J."/>
            <person name="Frankel J."/>
            <person name="Tsao C.-C."/>
            <person name="Gorovsky M.A."/>
            <person name="Keeling P.J."/>
            <person name="Waller R.F."/>
            <person name="Patron N.J."/>
            <person name="Cherry J.M."/>
            <person name="Stover N.A."/>
            <person name="Krieger C.J."/>
            <person name="del Toro C."/>
            <person name="Ryder H.F."/>
            <person name="Williamson S.C."/>
            <person name="Barbeau R.A."/>
            <person name="Hamilton E.P."/>
            <person name="Orias E."/>
        </authorList>
    </citation>
    <scope>NUCLEOTIDE SEQUENCE [LARGE SCALE GENOMIC DNA]</scope>
    <source>
        <strain evidence="5">SB210</strain>
    </source>
</reference>
<keyword evidence="5" id="KW-1185">Reference proteome</keyword>
<feature type="compositionally biased region" description="Polar residues" evidence="1">
    <location>
        <begin position="233"/>
        <end position="260"/>
    </location>
</feature>
<organism evidence="4 5">
    <name type="scientific">Tetrahymena thermophila (strain SB210)</name>
    <dbReference type="NCBI Taxonomy" id="312017"/>
    <lineage>
        <taxon>Eukaryota</taxon>
        <taxon>Sar</taxon>
        <taxon>Alveolata</taxon>
        <taxon>Ciliophora</taxon>
        <taxon>Intramacronucleata</taxon>
        <taxon>Oligohymenophorea</taxon>
        <taxon>Hymenostomatida</taxon>
        <taxon>Tetrahymenina</taxon>
        <taxon>Tetrahymenidae</taxon>
        <taxon>Tetrahymena</taxon>
    </lineage>
</organism>
<dbReference type="AlphaFoldDB" id="I7MJF4"/>
<protein>
    <submittedName>
        <fullName evidence="4">Transmembrane protein, putative</fullName>
    </submittedName>
</protein>
<dbReference type="RefSeq" id="XP_001026470.2">
    <property type="nucleotide sequence ID" value="XM_001026470.2"/>
</dbReference>
<gene>
    <name evidence="4" type="ORF">TTHERM_00327070</name>
</gene>
<dbReference type="KEGG" id="tet:TTHERM_00327070"/>
<keyword evidence="3" id="KW-0732">Signal</keyword>
<dbReference type="Proteomes" id="UP000009168">
    <property type="component" value="Unassembled WGS sequence"/>
</dbReference>
<sequence>MKGSIKFNIIGLVIVLSLLIQGIECAINTSPHRKVTLLTYYSDFIDSIMGLIEDIALDFIVPAYQYIKSHTVLNYMFFTLLIMLCVFNILSNFNHIFKSNKKVKFVANQDIPKDSKQLQKQIRSLREAVSYLKQQALKHQSGEIPVQQMAGQNNQFQHQQATTQNVQVQLDPQVEQRIIKNQQNIDSLKLNLMKIVEIQQDLQKSIVESQREVAQDIQAVRTNKPVKKIASGQPHSSQLDSSQQKTGHSNSRQSSTSFLEESNENKLHQMAAEQVIQQQQQQQEKQAILQQQQLLNQQRQMQQNQQKIYTEQAQQQQQQQEEREKPVQQQLQQNQDLKTLNPPLANQSEITNQNQLPPTTTVPQVENANEVQDQHPHVNDPFAAQSAFSRPPPQRPTPFGGRQPPSLMNKKQPVRNMPASNAPVVLPPK</sequence>
<feature type="transmembrane region" description="Helical" evidence="2">
    <location>
        <begin position="72"/>
        <end position="93"/>
    </location>
</feature>
<feature type="region of interest" description="Disordered" evidence="1">
    <location>
        <begin position="340"/>
        <end position="429"/>
    </location>
</feature>
<keyword evidence="2 4" id="KW-0812">Transmembrane</keyword>
<feature type="region of interest" description="Disordered" evidence="1">
    <location>
        <begin position="224"/>
        <end position="263"/>
    </location>
</feature>
<dbReference type="EMBL" id="GG662299">
    <property type="protein sequence ID" value="EAS06225.2"/>
    <property type="molecule type" value="Genomic_DNA"/>
</dbReference>
<evidence type="ECO:0000256" key="2">
    <source>
        <dbReference type="SAM" id="Phobius"/>
    </source>
</evidence>
<evidence type="ECO:0000256" key="1">
    <source>
        <dbReference type="SAM" id="MobiDB-lite"/>
    </source>
</evidence>